<keyword evidence="2" id="KW-1185">Reference proteome</keyword>
<accession>A0A6P8ZHV6</accession>
<dbReference type="InterPro" id="IPR029044">
    <property type="entry name" value="Nucleotide-diphossugar_trans"/>
</dbReference>
<dbReference type="InterPro" id="IPR007577">
    <property type="entry name" value="GlycoTrfase_DXD_sugar-bd_CS"/>
</dbReference>
<keyword evidence="1" id="KW-0812">Transmembrane</keyword>
<reference evidence="3" key="1">
    <citation type="submission" date="2025-08" db="UniProtKB">
        <authorList>
            <consortium name="RefSeq"/>
        </authorList>
    </citation>
    <scope>IDENTIFICATION</scope>
    <source>
        <tissue evidence="3">Total insect</tissue>
    </source>
</reference>
<dbReference type="PANTHER" id="PTHR46830:SF1">
    <property type="entry name" value="ALPHA-1,4-N-ACETYLGLUCOSAMINYLTRANSFERASE"/>
    <property type="match status" value="1"/>
</dbReference>
<evidence type="ECO:0000313" key="2">
    <source>
        <dbReference type="Proteomes" id="UP000515158"/>
    </source>
</evidence>
<organism evidence="3">
    <name type="scientific">Thrips palmi</name>
    <name type="common">Melon thrips</name>
    <dbReference type="NCBI Taxonomy" id="161013"/>
    <lineage>
        <taxon>Eukaryota</taxon>
        <taxon>Metazoa</taxon>
        <taxon>Ecdysozoa</taxon>
        <taxon>Arthropoda</taxon>
        <taxon>Hexapoda</taxon>
        <taxon>Insecta</taxon>
        <taxon>Pterygota</taxon>
        <taxon>Neoptera</taxon>
        <taxon>Paraneoptera</taxon>
        <taxon>Thysanoptera</taxon>
        <taxon>Terebrantia</taxon>
        <taxon>Thripoidea</taxon>
        <taxon>Thripidae</taxon>
        <taxon>Thrips</taxon>
    </lineage>
</organism>
<dbReference type="RefSeq" id="XP_034232519.1">
    <property type="nucleotide sequence ID" value="XM_034376628.1"/>
</dbReference>
<dbReference type="Gene3D" id="3.90.550.20">
    <property type="match status" value="1"/>
</dbReference>
<evidence type="ECO:0000313" key="3">
    <source>
        <dbReference type="RefSeq" id="XP_034232519.1"/>
    </source>
</evidence>
<protein>
    <submittedName>
        <fullName evidence="3">Uncharacterized protein LOC117640268 isoform X2</fullName>
    </submittedName>
</protein>
<keyword evidence="1" id="KW-0472">Membrane</keyword>
<dbReference type="SUPFAM" id="SSF53448">
    <property type="entry name" value="Nucleotide-diphospho-sugar transferases"/>
    <property type="match status" value="1"/>
</dbReference>
<name>A0A6P8ZHV6_THRPL</name>
<gene>
    <name evidence="3" type="primary">LOC117640268</name>
</gene>
<dbReference type="AlphaFoldDB" id="A0A6P8ZHV6"/>
<dbReference type="GeneID" id="117640268"/>
<dbReference type="Proteomes" id="UP000515158">
    <property type="component" value="Unplaced"/>
</dbReference>
<sequence length="361" mass="40766">MKHRDRDGKAPPGGRTVRWLWLWTPLAGLALLIALSVFLEGPTPLRREACWSFLWDYDEVLDVASDFEGFDNVSGAFSASAPSPLPPSSLELIVPNIVHFLRMGQPEFTFLEYVCALAAWERQQPDWLMFHSDLLDFRGEYWMRLQATPGLREAIQLVPTSPLKDVLGQPLDPVHGKQHAADVQRIVILQNYGGIFLDNDVYLLDSLDPLRRFEMSVGWPEGADIGRQVLVAHEEARFLRAWLESYRGAYVGSLRDYNAATRPTQVILHARPELVHRVPVRLGVGKDVPDVLYLRRGLQAWRRQGMLAVPLAERHTAPLARDAQKLGLSYPVNFTEDNICSYNVTVLQLAQAVLPSLCRAQ</sequence>
<dbReference type="OrthoDB" id="409543at2759"/>
<dbReference type="PANTHER" id="PTHR46830">
    <property type="entry name" value="TRANSFERASE, PUTATIVE-RELATED"/>
    <property type="match status" value="1"/>
</dbReference>
<keyword evidence="1" id="KW-1133">Transmembrane helix</keyword>
<evidence type="ECO:0000256" key="1">
    <source>
        <dbReference type="SAM" id="Phobius"/>
    </source>
</evidence>
<dbReference type="Pfam" id="PF04488">
    <property type="entry name" value="Gly_transf_sug"/>
    <property type="match status" value="1"/>
</dbReference>
<feature type="transmembrane region" description="Helical" evidence="1">
    <location>
        <begin position="20"/>
        <end position="39"/>
    </location>
</feature>
<proteinExistence type="predicted"/>